<dbReference type="Pfam" id="PF07177">
    <property type="entry name" value="Neuralized"/>
    <property type="match status" value="1"/>
</dbReference>
<dbReference type="SUPFAM" id="SSF158235">
    <property type="entry name" value="SOCS box-like"/>
    <property type="match status" value="1"/>
</dbReference>
<sequence>MPQLKASFANALTLSQHPVLPGELFLLEIEQTEPGWTGHMRLGLTQLDPTSQLPLYSLPDLSNREDSWICAITKHHNRLSIRDAGSNNHLSRRRCLAGGELDAMQDVEYTNGEEGYDEQHHEYVSCLTRLSVGDHHIRTSRGLVPRSVLLPSCFSNSAEGFSGQLPLATDEGSRIGLIYLPQGGDYAEMHYIINGEDQGIFTRLLPYKDAPLYAIVDVYGTTKRVRIIQLYETMSLKMACRSVILQRLVPEDIPLLPLPPQLLQYLLSYDA</sequence>
<dbReference type="GO" id="GO:0035556">
    <property type="term" value="P:intracellular signal transduction"/>
    <property type="evidence" value="ECO:0007669"/>
    <property type="project" value="InterPro"/>
</dbReference>
<dbReference type="InterPro" id="IPR043136">
    <property type="entry name" value="B30.2/SPRY_sf"/>
</dbReference>
<evidence type="ECO:0000259" key="1">
    <source>
        <dbReference type="PROSITE" id="PS50225"/>
    </source>
</evidence>
<dbReference type="PROSITE" id="PS51065">
    <property type="entry name" value="NHR"/>
    <property type="match status" value="1"/>
</dbReference>
<reference evidence="3" key="2">
    <citation type="journal article" date="2018" name="Environ. Sci. Technol.">
        <title>The Toxicogenome of Hyalella azteca: A Model for Sediment Ecotoxicology and Evolutionary Toxicology.</title>
        <authorList>
            <person name="Poynton H.C."/>
            <person name="Hasenbein S."/>
            <person name="Benoit J.B."/>
            <person name="Sepulveda M.S."/>
            <person name="Poelchau M.F."/>
            <person name="Hughes D.S.T."/>
            <person name="Murali S.C."/>
            <person name="Chen S."/>
            <person name="Glastad K.M."/>
            <person name="Goodisman M.A.D."/>
            <person name="Werren J.H."/>
            <person name="Vineis J.H."/>
            <person name="Bowen J.L."/>
            <person name="Friedrich M."/>
            <person name="Jones J."/>
            <person name="Robertson H.M."/>
            <person name="Feyereisen R."/>
            <person name="Mechler-Hickson A."/>
            <person name="Mathers N."/>
            <person name="Lee C.E."/>
            <person name="Colbourne J.K."/>
            <person name="Biales A."/>
            <person name="Johnston J.S."/>
            <person name="Wellborn G.A."/>
            <person name="Rosendale A.J."/>
            <person name="Cridge A.G."/>
            <person name="Munoz-Torres M.C."/>
            <person name="Bain P.A."/>
            <person name="Manny A.R."/>
            <person name="Major K.M."/>
            <person name="Lambert F.N."/>
            <person name="Vulpe C.D."/>
            <person name="Tuck P."/>
            <person name="Blalock B.J."/>
            <person name="Lin Y.Y."/>
            <person name="Smith M.E."/>
            <person name="Ochoa-Acuna H."/>
            <person name="Chen M.M."/>
            <person name="Childers C.P."/>
            <person name="Qu J."/>
            <person name="Dugan S."/>
            <person name="Lee S.L."/>
            <person name="Chao H."/>
            <person name="Dinh H."/>
            <person name="Han Y."/>
            <person name="Doddapaneni H."/>
            <person name="Worley K.C."/>
            <person name="Muzny D.M."/>
            <person name="Gibbs R.A."/>
            <person name="Richards S."/>
        </authorList>
    </citation>
    <scope>NUCLEOTIDE SEQUENCE</scope>
    <source>
        <strain evidence="3">HAZT.00-mixed</strain>
        <tissue evidence="3">Whole organism</tissue>
    </source>
</reference>
<dbReference type="EMBL" id="JQDR03014097">
    <property type="protein sequence ID" value="KAA0188656.1"/>
    <property type="molecule type" value="Genomic_DNA"/>
</dbReference>
<accession>A0A6A0GU46</accession>
<dbReference type="SMART" id="SM00588">
    <property type="entry name" value="NEUZ"/>
    <property type="match status" value="1"/>
</dbReference>
<dbReference type="PANTHER" id="PTHR12429">
    <property type="entry name" value="NEURALIZED"/>
    <property type="match status" value="1"/>
</dbReference>
<organism evidence="3">
    <name type="scientific">Hyalella azteca</name>
    <name type="common">Amphipod</name>
    <dbReference type="NCBI Taxonomy" id="294128"/>
    <lineage>
        <taxon>Eukaryota</taxon>
        <taxon>Metazoa</taxon>
        <taxon>Ecdysozoa</taxon>
        <taxon>Arthropoda</taxon>
        <taxon>Crustacea</taxon>
        <taxon>Multicrustacea</taxon>
        <taxon>Malacostraca</taxon>
        <taxon>Eumalacostraca</taxon>
        <taxon>Peracarida</taxon>
        <taxon>Amphipoda</taxon>
        <taxon>Senticaudata</taxon>
        <taxon>Talitrida</taxon>
        <taxon>Talitroidea</taxon>
        <taxon>Hyalellidae</taxon>
        <taxon>Hyalella</taxon>
    </lineage>
</organism>
<evidence type="ECO:0000259" key="2">
    <source>
        <dbReference type="PROSITE" id="PS51065"/>
    </source>
</evidence>
<proteinExistence type="predicted"/>
<evidence type="ECO:0008006" key="4">
    <source>
        <dbReference type="Google" id="ProtNLM"/>
    </source>
</evidence>
<protein>
    <recommendedName>
        <fullName evidence="4">SOCS box domain-containing protein</fullName>
    </recommendedName>
</protein>
<feature type="domain" description="SOCS box" evidence="1">
    <location>
        <begin position="235"/>
        <end position="271"/>
    </location>
</feature>
<comment type="caution">
    <text evidence="3">The sequence shown here is derived from an EMBL/GenBank/DDBJ whole genome shotgun (WGS) entry which is preliminary data.</text>
</comment>
<name>A0A6A0GU46_HYAAZ</name>
<dbReference type="GO" id="GO:0061630">
    <property type="term" value="F:ubiquitin protein ligase activity"/>
    <property type="evidence" value="ECO:0007669"/>
    <property type="project" value="TreeGrafter"/>
</dbReference>
<feature type="domain" description="NHR" evidence="2">
    <location>
        <begin position="1"/>
        <end position="230"/>
    </location>
</feature>
<dbReference type="InterPro" id="IPR036036">
    <property type="entry name" value="SOCS_box-like_dom_sf"/>
</dbReference>
<gene>
    <name evidence="3" type="ORF">HAZT_HAZT001627</name>
</gene>
<dbReference type="InterPro" id="IPR006573">
    <property type="entry name" value="NHR_dom"/>
</dbReference>
<evidence type="ECO:0000313" key="3">
    <source>
        <dbReference type="EMBL" id="KAA0188656.1"/>
    </source>
</evidence>
<dbReference type="PANTHER" id="PTHR12429:SF8">
    <property type="entry name" value="NEURALIZED-LIKE PROTEIN 2"/>
    <property type="match status" value="1"/>
</dbReference>
<dbReference type="OrthoDB" id="10059069at2759"/>
<reference evidence="3" key="1">
    <citation type="submission" date="2014-08" db="EMBL/GenBank/DDBJ databases">
        <authorList>
            <person name="Murali S."/>
            <person name="Richards S."/>
            <person name="Bandaranaike D."/>
            <person name="Bellair M."/>
            <person name="Blankenburg K."/>
            <person name="Chao H."/>
            <person name="Dinh H."/>
            <person name="Doddapaneni H."/>
            <person name="Dugan-Rocha S."/>
            <person name="Elkadiri S."/>
            <person name="Gnanaolivu R."/>
            <person name="Hughes D."/>
            <person name="Lee S."/>
            <person name="Li M."/>
            <person name="Ming W."/>
            <person name="Munidasa M."/>
            <person name="Muniz J."/>
            <person name="Nguyen L."/>
            <person name="Osuji N."/>
            <person name="Pu L.-L."/>
            <person name="Puazo M."/>
            <person name="Skinner E."/>
            <person name="Qu C."/>
            <person name="Quiroz J."/>
            <person name="Raj R."/>
            <person name="Weissenberger G."/>
            <person name="Xin Y."/>
            <person name="Zou X."/>
            <person name="Han Y."/>
            <person name="Worley K."/>
            <person name="Muzny D."/>
            <person name="Gibbs R."/>
        </authorList>
    </citation>
    <scope>NUCLEOTIDE SEQUENCE</scope>
    <source>
        <strain evidence="3">HAZT.00-mixed</strain>
        <tissue evidence="3">Whole organism</tissue>
    </source>
</reference>
<dbReference type="Gene3D" id="2.60.120.920">
    <property type="match status" value="1"/>
</dbReference>
<dbReference type="Proteomes" id="UP000711488">
    <property type="component" value="Unassembled WGS sequence"/>
</dbReference>
<dbReference type="AlphaFoldDB" id="A0A6A0GU46"/>
<dbReference type="PROSITE" id="PS50225">
    <property type="entry name" value="SOCS"/>
    <property type="match status" value="1"/>
</dbReference>
<dbReference type="InterPro" id="IPR001496">
    <property type="entry name" value="SOCS_box"/>
</dbReference>
<dbReference type="InterPro" id="IPR037962">
    <property type="entry name" value="Neuralized"/>
</dbReference>
<reference evidence="3" key="3">
    <citation type="submission" date="2019-06" db="EMBL/GenBank/DDBJ databases">
        <authorList>
            <person name="Poynton C."/>
            <person name="Hasenbein S."/>
            <person name="Benoit J.B."/>
            <person name="Sepulveda M.S."/>
            <person name="Poelchau M.F."/>
            <person name="Murali S.C."/>
            <person name="Chen S."/>
            <person name="Glastad K.M."/>
            <person name="Werren J.H."/>
            <person name="Vineis J.H."/>
            <person name="Bowen J.L."/>
            <person name="Friedrich M."/>
            <person name="Jones J."/>
            <person name="Robertson H.M."/>
            <person name="Feyereisen R."/>
            <person name="Mechler-Hickson A."/>
            <person name="Mathers N."/>
            <person name="Lee C.E."/>
            <person name="Colbourne J.K."/>
            <person name="Biales A."/>
            <person name="Johnston J.S."/>
            <person name="Wellborn G.A."/>
            <person name="Rosendale A.J."/>
            <person name="Cridge A.G."/>
            <person name="Munoz-Torres M.C."/>
            <person name="Bain P.A."/>
            <person name="Manny A.R."/>
            <person name="Major K.M."/>
            <person name="Lambert F.N."/>
            <person name="Vulpe C.D."/>
            <person name="Tuck P."/>
            <person name="Blalock B.J."/>
            <person name="Lin Y.-Y."/>
            <person name="Smith M.E."/>
            <person name="Ochoa-Acuna H."/>
            <person name="Chen M.-J.M."/>
            <person name="Childers C.P."/>
            <person name="Qu J."/>
            <person name="Dugan S."/>
            <person name="Lee S.L."/>
            <person name="Chao H."/>
            <person name="Dinh H."/>
            <person name="Han Y."/>
            <person name="Doddapaneni H."/>
            <person name="Worley K.C."/>
            <person name="Muzny D.M."/>
            <person name="Gibbs R.A."/>
            <person name="Richards S."/>
        </authorList>
    </citation>
    <scope>NUCLEOTIDE SEQUENCE</scope>
    <source>
        <strain evidence="3">HAZT.00-mixed</strain>
        <tissue evidence="3">Whole organism</tissue>
    </source>
</reference>